<dbReference type="EMBL" id="CP009245">
    <property type="protein sequence ID" value="APT84349.1"/>
    <property type="molecule type" value="Genomic_DNA"/>
</dbReference>
<dbReference type="Proteomes" id="UP000185478">
    <property type="component" value="Chromosome"/>
</dbReference>
<dbReference type="InterPro" id="IPR013974">
    <property type="entry name" value="SAF"/>
</dbReference>
<evidence type="ECO:0000259" key="1">
    <source>
        <dbReference type="SMART" id="SM00858"/>
    </source>
</evidence>
<sequence>MAALASAISQKSETVTVAAHDIIAGHKITAADLTTRTQPAGLAPEGHLDKDAIVGKIAAHGLTTGDTFSPLNVLGEDLTNTFVTINTINDRSEPGNMVPLPLADPALAPLLQHGDVVSVVVADENTSEPRVISAGGTIISTTESTAGKNATAVLIALPESDARKVAAISMYTPVAVVVTGARAHNDP</sequence>
<name>A0A1L7CES7_9CORY</name>
<gene>
    <name evidence="2" type="ORF">CAQU_03880</name>
</gene>
<reference evidence="2 3" key="1">
    <citation type="submission" date="2014-08" db="EMBL/GenBank/DDBJ databases">
        <title>Complete genome sequence of Corynebacterium aquilae S-613T(T) (=DSM 44791(T)), isolated from the choana of a healthy golden eagle.</title>
        <authorList>
            <person name="Ruckert C."/>
            <person name="Albersmeier A."/>
            <person name="Winkler A."/>
            <person name="Kalinowski J."/>
        </authorList>
    </citation>
    <scope>NUCLEOTIDE SEQUENCE [LARGE SCALE GENOMIC DNA]</scope>
    <source>
        <strain evidence="2 3">S-613</strain>
    </source>
</reference>
<dbReference type="Pfam" id="PF08666">
    <property type="entry name" value="SAF"/>
    <property type="match status" value="1"/>
</dbReference>
<organism evidence="2 3">
    <name type="scientific">Corynebacterium aquilae DSM 44791</name>
    <dbReference type="NCBI Taxonomy" id="1431546"/>
    <lineage>
        <taxon>Bacteria</taxon>
        <taxon>Bacillati</taxon>
        <taxon>Actinomycetota</taxon>
        <taxon>Actinomycetes</taxon>
        <taxon>Mycobacteriales</taxon>
        <taxon>Corynebacteriaceae</taxon>
        <taxon>Corynebacterium</taxon>
    </lineage>
</organism>
<protein>
    <recommendedName>
        <fullName evidence="1">SAF domain-containing protein</fullName>
    </recommendedName>
</protein>
<proteinExistence type="predicted"/>
<dbReference type="STRING" id="1431546.CAQU_03880"/>
<accession>A0A1L7CES7</accession>
<dbReference type="CDD" id="cd11614">
    <property type="entry name" value="SAF_CpaB_FlgA_like"/>
    <property type="match status" value="1"/>
</dbReference>
<dbReference type="SMART" id="SM00858">
    <property type="entry name" value="SAF"/>
    <property type="match status" value="1"/>
</dbReference>
<evidence type="ECO:0000313" key="2">
    <source>
        <dbReference type="EMBL" id="APT84349.1"/>
    </source>
</evidence>
<dbReference type="Gene3D" id="3.90.1210.10">
    <property type="entry name" value="Antifreeze-like/N-acetylneuraminic acid synthase C-terminal domain"/>
    <property type="match status" value="1"/>
</dbReference>
<dbReference type="AlphaFoldDB" id="A0A1L7CES7"/>
<keyword evidence="3" id="KW-1185">Reference proteome</keyword>
<feature type="domain" description="SAF" evidence="1">
    <location>
        <begin position="13"/>
        <end position="74"/>
    </location>
</feature>
<evidence type="ECO:0000313" key="3">
    <source>
        <dbReference type="Proteomes" id="UP000185478"/>
    </source>
</evidence>
<dbReference type="KEGG" id="caqu:CAQU_03880"/>